<dbReference type="Proteomes" id="UP000626026">
    <property type="component" value="Unassembled WGS sequence"/>
</dbReference>
<dbReference type="Gene3D" id="3.40.50.2000">
    <property type="entry name" value="Glycogen Phosphorylase B"/>
    <property type="match status" value="1"/>
</dbReference>
<dbReference type="EMBL" id="JACTVA010000033">
    <property type="protein sequence ID" value="MBC9208483.1"/>
    <property type="molecule type" value="Genomic_DNA"/>
</dbReference>
<dbReference type="PANTHER" id="PTHR46656">
    <property type="entry name" value="PUTATIVE-RELATED"/>
    <property type="match status" value="1"/>
</dbReference>
<gene>
    <name evidence="2" type="ORF">IBL26_16670</name>
</gene>
<proteinExistence type="predicted"/>
<evidence type="ECO:0000313" key="2">
    <source>
        <dbReference type="EMBL" id="MBC9208483.1"/>
    </source>
</evidence>
<dbReference type="SUPFAM" id="SSF53756">
    <property type="entry name" value="UDP-Glycosyltransferase/glycogen phosphorylase"/>
    <property type="match status" value="1"/>
</dbReference>
<protein>
    <submittedName>
        <fullName evidence="2">Glycosyltransferase</fullName>
    </submittedName>
</protein>
<dbReference type="Pfam" id="PF00534">
    <property type="entry name" value="Glycos_transf_1"/>
    <property type="match status" value="1"/>
</dbReference>
<evidence type="ECO:0000259" key="1">
    <source>
        <dbReference type="Pfam" id="PF00534"/>
    </source>
</evidence>
<sequence>MLNTHFDLIIASSPEMIPVARASQVETPIATLPIPLDLDGMLAEGLSPREEKVRFGSVAAFHPRKGVQTLLDAFLRLYGNRPDEAELVLHSNLAFGEAFRDVQRLIEKSGATNVVVSHGSLSSQQKNELIKSFDVFANCSRGEGYSIGAREALAYGKSLVLSNVGGHRDLLGHPGVFAIAADVALPARYPEIDNGVFGQQRAVRVQPTMAALEQAFAFVRSPDYEKTLHIRRGIAQDFTFSRLSAAFAALIDPGTGRFRPSREDGRLLAIPADVRSVVESRLGRHASAIPHARRRVVAAHDGGFFSIFNAFMNHLAWDIREDRCHSTLPDWDVDRLIERQGDTRVMSFCYGQPGDGNLWTRLFQPLYGFTAAEMNDEAALYLHTDGVSIGGDYAREPLMTYVHAYKLYHSRGFEGWRRQYHRVFQDHVRLRPELQAEIDGFAERHLRHPFLIAAHVRHPSHTVEQPNAEIAHTDSYIRRIYAVLEERGIARDSEDWGVFLATDQERVVAMFRAEFGDRVAYFDDVRRTRAAEDAVFEALSAEEKNKEGHQLQHLVAASRDQWSLAMAWEVVRDAYCMARCNVLLHVVSNVSTAVAYMNPDMDMIFCSAA</sequence>
<keyword evidence="3" id="KW-1185">Reference proteome</keyword>
<organism evidence="2 3">
    <name type="scientific">Teichococcus aerophilus</name>
    <dbReference type="NCBI Taxonomy" id="1224513"/>
    <lineage>
        <taxon>Bacteria</taxon>
        <taxon>Pseudomonadati</taxon>
        <taxon>Pseudomonadota</taxon>
        <taxon>Alphaproteobacteria</taxon>
        <taxon>Acetobacterales</taxon>
        <taxon>Roseomonadaceae</taxon>
        <taxon>Roseomonas</taxon>
    </lineage>
</organism>
<accession>A0ABR7RQ58</accession>
<dbReference type="PANTHER" id="PTHR46656:SF3">
    <property type="entry name" value="PUTATIVE-RELATED"/>
    <property type="match status" value="1"/>
</dbReference>
<dbReference type="Gene3D" id="3.40.50.11350">
    <property type="match status" value="1"/>
</dbReference>
<feature type="domain" description="Glycosyl transferase family 1" evidence="1">
    <location>
        <begin position="49"/>
        <end position="173"/>
    </location>
</feature>
<name>A0ABR7RQ58_9PROT</name>
<evidence type="ECO:0000313" key="3">
    <source>
        <dbReference type="Proteomes" id="UP000626026"/>
    </source>
</evidence>
<reference evidence="2 3" key="1">
    <citation type="journal article" date="2013" name="Int. J. Syst. Evol. Microbiol.">
        <title>Roseomonas aerophila sp. nov., isolated from air.</title>
        <authorList>
            <person name="Kim S.J."/>
            <person name="Weon H.Y."/>
            <person name="Ahn J.H."/>
            <person name="Hong S.B."/>
            <person name="Seok S.J."/>
            <person name="Whang K.S."/>
            <person name="Kwon S.W."/>
        </authorList>
    </citation>
    <scope>NUCLEOTIDE SEQUENCE [LARGE SCALE GENOMIC DNA]</scope>
    <source>
        <strain evidence="2 3">NBRC 108923</strain>
    </source>
</reference>
<comment type="caution">
    <text evidence="2">The sequence shown here is derived from an EMBL/GenBank/DDBJ whole genome shotgun (WGS) entry which is preliminary data.</text>
</comment>
<dbReference type="InterPro" id="IPR001296">
    <property type="entry name" value="Glyco_trans_1"/>
</dbReference>